<dbReference type="Proteomes" id="UP000029273">
    <property type="component" value="Unassembled WGS sequence"/>
</dbReference>
<comment type="pathway">
    <text evidence="1 8">Amino-acid biosynthesis; L-arginine biosynthesis; N(2)-acetyl-L-ornithine from L-glutamate: step 1/4.</text>
</comment>
<keyword evidence="5 8" id="KW-0808">Transferase</keyword>
<dbReference type="CDD" id="cd04301">
    <property type="entry name" value="NAT_SF"/>
    <property type="match status" value="1"/>
</dbReference>
<dbReference type="GO" id="GO:0004042">
    <property type="term" value="F:L-glutamate N-acetyltransferase activity"/>
    <property type="evidence" value="ECO:0007669"/>
    <property type="project" value="UniProtKB-UniRule"/>
</dbReference>
<feature type="domain" description="N-acetyltransferase" evidence="9">
    <location>
        <begin position="294"/>
        <end position="441"/>
    </location>
</feature>
<dbReference type="Pfam" id="PF00696">
    <property type="entry name" value="AA_kinase"/>
    <property type="match status" value="1"/>
</dbReference>
<dbReference type="AlphaFoldDB" id="A0A1A6C270"/>
<gene>
    <name evidence="8" type="primary">argA</name>
    <name evidence="10" type="ORF">Thpro_022895</name>
</gene>
<dbReference type="STRING" id="160660.BJI67_12015"/>
<dbReference type="SUPFAM" id="SSF55729">
    <property type="entry name" value="Acyl-CoA N-acyltransferases (Nat)"/>
    <property type="match status" value="1"/>
</dbReference>
<evidence type="ECO:0000256" key="6">
    <source>
        <dbReference type="ARBA" id="ARBA00023315"/>
    </source>
</evidence>
<comment type="subcellular location">
    <subcellularLocation>
        <location evidence="8">Cytoplasm</location>
    </subcellularLocation>
</comment>
<dbReference type="GO" id="GO:0005737">
    <property type="term" value="C:cytoplasm"/>
    <property type="evidence" value="ECO:0007669"/>
    <property type="project" value="UniProtKB-SubCell"/>
</dbReference>
<dbReference type="InterPro" id="IPR000182">
    <property type="entry name" value="GNAT_dom"/>
</dbReference>
<protein>
    <recommendedName>
        <fullName evidence="8">Amino-acid acetyltransferase</fullName>
        <ecNumber evidence="8">2.3.1.1</ecNumber>
    </recommendedName>
    <alternativeName>
        <fullName evidence="8">N-acetylglutamate synthase</fullName>
        <shortName evidence="8">AGS</shortName>
        <shortName evidence="8">NAGS</shortName>
    </alternativeName>
</protein>
<dbReference type="GO" id="GO:0006526">
    <property type="term" value="P:L-arginine biosynthetic process"/>
    <property type="evidence" value="ECO:0007669"/>
    <property type="project" value="UniProtKB-UniRule"/>
</dbReference>
<evidence type="ECO:0000256" key="1">
    <source>
        <dbReference type="ARBA" id="ARBA00004925"/>
    </source>
</evidence>
<dbReference type="OrthoDB" id="9802238at2"/>
<dbReference type="Gene3D" id="3.40.1160.10">
    <property type="entry name" value="Acetylglutamate kinase-like"/>
    <property type="match status" value="1"/>
</dbReference>
<keyword evidence="11" id="KW-1185">Reference proteome</keyword>
<dbReference type="Pfam" id="PF13508">
    <property type="entry name" value="Acetyltransf_7"/>
    <property type="match status" value="1"/>
</dbReference>
<evidence type="ECO:0000256" key="3">
    <source>
        <dbReference type="ARBA" id="ARBA00022571"/>
    </source>
</evidence>
<reference evidence="10 11" key="1">
    <citation type="journal article" date="2014" name="Genome Announc.">
        <title>Draft Genome Sequence of the Iron-Oxidizing, Acidophilic, and Halotolerant 'Thiobacillus prosperus' Type Strain DSM 5130.</title>
        <authorList>
            <person name="Ossandon F.J."/>
            <person name="Cardenas J.P."/>
            <person name="Corbett M."/>
            <person name="Quatrini R."/>
            <person name="Holmes D.S."/>
            <person name="Watkin E."/>
        </authorList>
    </citation>
    <scope>NUCLEOTIDE SEQUENCE [LARGE SCALE GENOMIC DNA]</scope>
    <source>
        <strain evidence="10 11">DSM 5130</strain>
    </source>
</reference>
<keyword evidence="6 8" id="KW-0012">Acyltransferase</keyword>
<keyword evidence="4 8" id="KW-0028">Amino-acid biosynthesis</keyword>
<evidence type="ECO:0000313" key="11">
    <source>
        <dbReference type="Proteomes" id="UP000029273"/>
    </source>
</evidence>
<organism evidence="10 11">
    <name type="scientific">Acidihalobacter prosperus</name>
    <dbReference type="NCBI Taxonomy" id="160660"/>
    <lineage>
        <taxon>Bacteria</taxon>
        <taxon>Pseudomonadati</taxon>
        <taxon>Pseudomonadota</taxon>
        <taxon>Gammaproteobacteria</taxon>
        <taxon>Chromatiales</taxon>
        <taxon>Ectothiorhodospiraceae</taxon>
        <taxon>Acidihalobacter</taxon>
    </lineage>
</organism>
<proteinExistence type="inferred from homology"/>
<evidence type="ECO:0000256" key="4">
    <source>
        <dbReference type="ARBA" id="ARBA00022605"/>
    </source>
</evidence>
<dbReference type="PANTHER" id="PTHR30602">
    <property type="entry name" value="AMINO-ACID ACETYLTRANSFERASE"/>
    <property type="match status" value="1"/>
</dbReference>
<dbReference type="NCBIfam" id="NF003641">
    <property type="entry name" value="PRK05279.1"/>
    <property type="match status" value="1"/>
</dbReference>
<dbReference type="Gene3D" id="3.40.630.30">
    <property type="match status" value="1"/>
</dbReference>
<comment type="caution">
    <text evidence="10">The sequence shown here is derived from an EMBL/GenBank/DDBJ whole genome shotgun (WGS) entry which is preliminary data.</text>
</comment>
<dbReference type="SUPFAM" id="SSF53633">
    <property type="entry name" value="Carbamate kinase-like"/>
    <property type="match status" value="1"/>
</dbReference>
<comment type="catalytic activity">
    <reaction evidence="7 8">
        <text>L-glutamate + acetyl-CoA = N-acetyl-L-glutamate + CoA + H(+)</text>
        <dbReference type="Rhea" id="RHEA:24292"/>
        <dbReference type="ChEBI" id="CHEBI:15378"/>
        <dbReference type="ChEBI" id="CHEBI:29985"/>
        <dbReference type="ChEBI" id="CHEBI:44337"/>
        <dbReference type="ChEBI" id="CHEBI:57287"/>
        <dbReference type="ChEBI" id="CHEBI:57288"/>
        <dbReference type="EC" id="2.3.1.1"/>
    </reaction>
</comment>
<evidence type="ECO:0000313" key="10">
    <source>
        <dbReference type="EMBL" id="OBS08645.1"/>
    </source>
</evidence>
<evidence type="ECO:0000256" key="7">
    <source>
        <dbReference type="ARBA" id="ARBA00048372"/>
    </source>
</evidence>
<keyword evidence="10" id="KW-0418">Kinase</keyword>
<dbReference type="PANTHER" id="PTHR30602:SF12">
    <property type="entry name" value="AMINO-ACID ACETYLTRANSFERASE NAGS1, CHLOROPLASTIC-RELATED"/>
    <property type="match status" value="1"/>
</dbReference>
<dbReference type="RefSeq" id="WP_065089796.1">
    <property type="nucleotide sequence ID" value="NZ_JQSG02000006.1"/>
</dbReference>
<dbReference type="InterPro" id="IPR036393">
    <property type="entry name" value="AceGlu_kinase-like_sf"/>
</dbReference>
<evidence type="ECO:0000259" key="9">
    <source>
        <dbReference type="PROSITE" id="PS51186"/>
    </source>
</evidence>
<dbReference type="PROSITE" id="PS51186">
    <property type="entry name" value="GNAT"/>
    <property type="match status" value="1"/>
</dbReference>
<dbReference type="InterPro" id="IPR033719">
    <property type="entry name" value="NAGS_kin"/>
</dbReference>
<keyword evidence="8" id="KW-0963">Cytoplasm</keyword>
<comment type="miscellaneous">
    <text evidence="8">In bacteria which possess the bifunctional enzyme ornithine acetyltransferase/N-acetylglutamate synthase (ArgJ), ArgA fulfills an anaplerotic role.</text>
</comment>
<dbReference type="InterPro" id="IPR001048">
    <property type="entry name" value="Asp/Glu/Uridylate_kinase"/>
</dbReference>
<comment type="similarity">
    <text evidence="2 8">Belongs to the acetyltransferase family. ArgA subfamily.</text>
</comment>
<dbReference type="NCBIfam" id="TIGR01890">
    <property type="entry name" value="N-Ac-Glu-synth"/>
    <property type="match status" value="1"/>
</dbReference>
<evidence type="ECO:0000256" key="2">
    <source>
        <dbReference type="ARBA" id="ARBA00009145"/>
    </source>
</evidence>
<dbReference type="PIRSF" id="PIRSF000423">
    <property type="entry name" value="ArgA"/>
    <property type="match status" value="1"/>
</dbReference>
<dbReference type="InterPro" id="IPR016181">
    <property type="entry name" value="Acyl_CoA_acyltransferase"/>
</dbReference>
<name>A0A1A6C270_9GAMM</name>
<dbReference type="EC" id="2.3.1.1" evidence="8"/>
<dbReference type="GO" id="GO:0016301">
    <property type="term" value="F:kinase activity"/>
    <property type="evidence" value="ECO:0007669"/>
    <property type="project" value="UniProtKB-KW"/>
</dbReference>
<accession>A0A1A6C270</accession>
<dbReference type="InterPro" id="IPR010167">
    <property type="entry name" value="NH2A_AcTrfase"/>
</dbReference>
<dbReference type="CDD" id="cd04237">
    <property type="entry name" value="AAK_NAGS-ABP"/>
    <property type="match status" value="1"/>
</dbReference>
<dbReference type="HAMAP" id="MF_01105">
    <property type="entry name" value="N_acetyl_glu_synth"/>
    <property type="match status" value="1"/>
</dbReference>
<dbReference type="EMBL" id="JQSG02000006">
    <property type="protein sequence ID" value="OBS08645.1"/>
    <property type="molecule type" value="Genomic_DNA"/>
</dbReference>
<evidence type="ECO:0000256" key="5">
    <source>
        <dbReference type="ARBA" id="ARBA00022679"/>
    </source>
</evidence>
<sequence length="441" mass="48176">MSKPAAPNPNIAWFRQAAPYIHAHRGRTFVVAFGGEAVADAAFPDLVHDIALLASLGVRVVLVHGARPQIEARLKAAGQELHYANGLRITDAASMSSVIAGIADARAEVEARLSMSIADTPMSGMRLTVVGGNHVIAKPVGVRDGIDYQHTGEVRRVETGAIRPHLDLGHLVLISPRGYSPTGEMFNLSAAEVATAVACALRADKLIFLEETAGLRDGRRRPLRQLGLAEAQALLGGRRRLPDETRQHLHGAIDACLNGVRRAHLIDRRIDGALLLELYTRDGIGTLVSAGGYEHLRPATIDDVGGILSLIAPLEAEGVLVRRSREQLELEIGHFSVIERDGLTIACAALYGFADDNVGELACLVVHPDYRHQGHGDTLLAHVEERAREQRLERLFVLTTRTAHWFRERGFVPGQINHLPVARRALYNYQRNSRIFLKTLT</sequence>
<keyword evidence="3 8" id="KW-0055">Arginine biosynthesis</keyword>
<evidence type="ECO:0000256" key="8">
    <source>
        <dbReference type="HAMAP-Rule" id="MF_01105"/>
    </source>
</evidence>
<dbReference type="UniPathway" id="UPA00068">
    <property type="reaction ID" value="UER00106"/>
</dbReference>